<feature type="chain" id="PRO_5043890158" evidence="5">
    <location>
        <begin position="31"/>
        <end position="245"/>
    </location>
</feature>
<feature type="compositionally biased region" description="Low complexity" evidence="4">
    <location>
        <begin position="187"/>
        <end position="200"/>
    </location>
</feature>
<dbReference type="PROSITE" id="PS50005">
    <property type="entry name" value="TPR"/>
    <property type="match status" value="1"/>
</dbReference>
<evidence type="ECO:0000256" key="2">
    <source>
        <dbReference type="ARBA" id="ARBA00022803"/>
    </source>
</evidence>
<evidence type="ECO:0000313" key="6">
    <source>
        <dbReference type="EMBL" id="KGC11428.1"/>
    </source>
</evidence>
<keyword evidence="5" id="KW-0732">Signal</keyword>
<dbReference type="SMART" id="SM00028">
    <property type="entry name" value="TPR"/>
    <property type="match status" value="2"/>
</dbReference>
<reference evidence="6 7" key="1">
    <citation type="submission" date="2014-04" db="EMBL/GenBank/DDBJ databases">
        <authorList>
            <person name="Bishop-Lilly K.A."/>
            <person name="Broomall S.M."/>
            <person name="Chain P.S."/>
            <person name="Chertkov O."/>
            <person name="Coyne S.R."/>
            <person name="Daligault H.E."/>
            <person name="Davenport K.W."/>
            <person name="Erkkila T."/>
            <person name="Frey K.G."/>
            <person name="Gibbons H.S."/>
            <person name="Gu W."/>
            <person name="Jaissle J."/>
            <person name="Johnson S.L."/>
            <person name="Koroleva G.I."/>
            <person name="Ladner J.T."/>
            <person name="Lo C.-C."/>
            <person name="Minogue T.D."/>
            <person name="Munk C."/>
            <person name="Palacios G.F."/>
            <person name="Redden C.L."/>
            <person name="Rosenzweig C.N."/>
            <person name="Scholz M.B."/>
            <person name="Teshima H."/>
            <person name="Xu Y."/>
        </authorList>
    </citation>
    <scope>NUCLEOTIDE SEQUENCE [LARGE SCALE GENOMIC DNA]</scope>
    <source>
        <strain evidence="7">gladioli</strain>
    </source>
</reference>
<comment type="caution">
    <text evidence="6">The sequence shown here is derived from an EMBL/GenBank/DDBJ whole genome shotgun (WGS) entry which is preliminary data.</text>
</comment>
<accession>A0AAW3EVU9</accession>
<dbReference type="Proteomes" id="UP000029590">
    <property type="component" value="Unassembled WGS sequence"/>
</dbReference>
<sequence>MKSSRGRATSAATLLATTVLGVVLALPAWAQKAPATADGTPEIDASITSRNWSAALSQLDARIAANPRDVQAQFKRGTVLARLNRDDDAIAQFLALTQAYPELPEPYNNLAALYAKHGRYDDARAALVTATQANPDYSLAYENLGDLYLRLASESYKRARSLGRTSGASAQRLADIERIIAPPAAAQQAAQAKADKPAAASRAEGVSADATSNLSTITPPQQSNFEFNGGGGATLATPPYVAPSH</sequence>
<dbReference type="PANTHER" id="PTHR44858">
    <property type="entry name" value="TETRATRICOPEPTIDE REPEAT PROTEIN 6"/>
    <property type="match status" value="1"/>
</dbReference>
<dbReference type="KEGG" id="bgo:BM43_105"/>
<evidence type="ECO:0000256" key="3">
    <source>
        <dbReference type="PROSITE-ProRule" id="PRU00339"/>
    </source>
</evidence>
<evidence type="ECO:0000256" key="5">
    <source>
        <dbReference type="SAM" id="SignalP"/>
    </source>
</evidence>
<name>A0AAW3EVU9_BURGA</name>
<dbReference type="Gene3D" id="1.25.40.10">
    <property type="entry name" value="Tetratricopeptide repeat domain"/>
    <property type="match status" value="1"/>
</dbReference>
<dbReference type="Pfam" id="PF13432">
    <property type="entry name" value="TPR_16"/>
    <property type="match status" value="1"/>
</dbReference>
<feature type="repeat" description="TPR" evidence="3">
    <location>
        <begin position="104"/>
        <end position="137"/>
    </location>
</feature>
<dbReference type="InterPro" id="IPR013105">
    <property type="entry name" value="TPR_2"/>
</dbReference>
<proteinExistence type="predicted"/>
<dbReference type="RefSeq" id="WP_036050204.1">
    <property type="nucleotide sequence ID" value="NZ_CADEPX010000005.1"/>
</dbReference>
<feature type="region of interest" description="Disordered" evidence="4">
    <location>
        <begin position="187"/>
        <end position="245"/>
    </location>
</feature>
<evidence type="ECO:0000256" key="4">
    <source>
        <dbReference type="SAM" id="MobiDB-lite"/>
    </source>
</evidence>
<feature type="compositionally biased region" description="Polar residues" evidence="4">
    <location>
        <begin position="209"/>
        <end position="226"/>
    </location>
</feature>
<keyword evidence="2 3" id="KW-0802">TPR repeat</keyword>
<feature type="signal peptide" evidence="5">
    <location>
        <begin position="1"/>
        <end position="30"/>
    </location>
</feature>
<dbReference type="InterPro" id="IPR019734">
    <property type="entry name" value="TPR_rpt"/>
</dbReference>
<dbReference type="EMBL" id="JPGG01000017">
    <property type="protein sequence ID" value="KGC11428.1"/>
    <property type="molecule type" value="Genomic_DNA"/>
</dbReference>
<dbReference type="Pfam" id="PF07719">
    <property type="entry name" value="TPR_2"/>
    <property type="match status" value="1"/>
</dbReference>
<evidence type="ECO:0000313" key="7">
    <source>
        <dbReference type="Proteomes" id="UP000029590"/>
    </source>
</evidence>
<organism evidence="6 7">
    <name type="scientific">Burkholderia gladioli</name>
    <name type="common">Pseudomonas marginata</name>
    <name type="synonym">Phytomonas marginata</name>
    <dbReference type="NCBI Taxonomy" id="28095"/>
    <lineage>
        <taxon>Bacteria</taxon>
        <taxon>Pseudomonadati</taxon>
        <taxon>Pseudomonadota</taxon>
        <taxon>Betaproteobacteria</taxon>
        <taxon>Burkholderiales</taxon>
        <taxon>Burkholderiaceae</taxon>
        <taxon>Burkholderia</taxon>
    </lineage>
</organism>
<keyword evidence="1" id="KW-0677">Repeat</keyword>
<protein>
    <submittedName>
        <fullName evidence="6">Tetratricopeptide repeat family protein</fullName>
    </submittedName>
</protein>
<dbReference type="InterPro" id="IPR050498">
    <property type="entry name" value="Ycf3"/>
</dbReference>
<dbReference type="SUPFAM" id="SSF48452">
    <property type="entry name" value="TPR-like"/>
    <property type="match status" value="1"/>
</dbReference>
<dbReference type="PANTHER" id="PTHR44858:SF1">
    <property type="entry name" value="UDP-N-ACETYLGLUCOSAMINE--PEPTIDE N-ACETYLGLUCOSAMINYLTRANSFERASE SPINDLY-RELATED"/>
    <property type="match status" value="1"/>
</dbReference>
<dbReference type="AlphaFoldDB" id="A0AAW3EVU9"/>
<evidence type="ECO:0000256" key="1">
    <source>
        <dbReference type="ARBA" id="ARBA00022737"/>
    </source>
</evidence>
<gene>
    <name evidence="6" type="ORF">DM48_7224</name>
</gene>
<dbReference type="InterPro" id="IPR011990">
    <property type="entry name" value="TPR-like_helical_dom_sf"/>
</dbReference>